<dbReference type="Gene3D" id="3.40.50.150">
    <property type="entry name" value="Vaccinia Virus protein VP39"/>
    <property type="match status" value="1"/>
</dbReference>
<dbReference type="KEGG" id="ble:BleG1_0707"/>
<dbReference type="InterPro" id="IPR029063">
    <property type="entry name" value="SAM-dependent_MTases_sf"/>
</dbReference>
<evidence type="ECO:0000313" key="1">
    <source>
        <dbReference type="EMBL" id="AIC93315.1"/>
    </source>
</evidence>
<dbReference type="HOGENOM" id="CLU_091968_1_0_9"/>
<dbReference type="PATRIC" id="fig|1246626.3.peg.705"/>
<protein>
    <recommendedName>
        <fullName evidence="3">Methyltransferase</fullName>
    </recommendedName>
</protein>
<evidence type="ECO:0008006" key="3">
    <source>
        <dbReference type="Google" id="ProtNLM"/>
    </source>
</evidence>
<dbReference type="STRING" id="1246626.BleG1_0707"/>
<accession>A0A060LTI9</accession>
<dbReference type="InterPro" id="IPR052939">
    <property type="entry name" value="23S_rRNA_MeTrnsfrase_RlmA"/>
</dbReference>
<dbReference type="eggNOG" id="COG0500">
    <property type="taxonomic scope" value="Bacteria"/>
</dbReference>
<dbReference type="PANTHER" id="PTHR43460">
    <property type="entry name" value="METHYLTRANSFERASE"/>
    <property type="match status" value="1"/>
</dbReference>
<gene>
    <name evidence="1" type="ORF">BleG1_0707</name>
</gene>
<dbReference type="EMBL" id="CP003923">
    <property type="protein sequence ID" value="AIC93315.1"/>
    <property type="molecule type" value="Genomic_DNA"/>
</dbReference>
<dbReference type="PANTHER" id="PTHR43460:SF1">
    <property type="entry name" value="METHYLTRANSFERASE TYPE 11 DOMAIN-CONTAINING PROTEIN"/>
    <property type="match status" value="1"/>
</dbReference>
<dbReference type="AlphaFoldDB" id="A0A060LTI9"/>
<keyword evidence="2" id="KW-1185">Reference proteome</keyword>
<organism evidence="1 2">
    <name type="scientific">Shouchella lehensis G1</name>
    <dbReference type="NCBI Taxonomy" id="1246626"/>
    <lineage>
        <taxon>Bacteria</taxon>
        <taxon>Bacillati</taxon>
        <taxon>Bacillota</taxon>
        <taxon>Bacilli</taxon>
        <taxon>Bacillales</taxon>
        <taxon>Bacillaceae</taxon>
        <taxon>Shouchella</taxon>
    </lineage>
</organism>
<dbReference type="Proteomes" id="UP000027142">
    <property type="component" value="Chromosome"/>
</dbReference>
<sequence>MIARQRLSTLGVTVVFSQTDENIPIPSSYYDLILNQHDSFSVNELERLLQSGGTFLTQQVGGKDCSDLNKALGAKVDPLYSKWNLDHALAAFSNKPFHIQKALEKIGVQRFYDIGAVIYYLKAIPWQIPDFSVEKYKHPLQQMHEHIQHKGYIDFIQHRFLIEARLL</sequence>
<reference evidence="1 2" key="1">
    <citation type="journal article" date="2014" name="Gene">
        <title>A comparative genomic analysis of the alkalitolerant soil bacterium Bacillus lehensis G1.</title>
        <authorList>
            <person name="Noor Y.M."/>
            <person name="Samsulrizal N.H."/>
            <person name="Jema'on N.A."/>
            <person name="Low K.O."/>
            <person name="Ramli A.N."/>
            <person name="Alias N.I."/>
            <person name="Damis S.I."/>
            <person name="Fuzi S.F."/>
            <person name="Isa M.N."/>
            <person name="Murad A.M."/>
            <person name="Raih M.F."/>
            <person name="Bakar F.D."/>
            <person name="Najimudin N."/>
            <person name="Mahadi N.M."/>
            <person name="Illias R.M."/>
        </authorList>
    </citation>
    <scope>NUCLEOTIDE SEQUENCE [LARGE SCALE GENOMIC DNA]</scope>
    <source>
        <strain evidence="1 2">G1</strain>
    </source>
</reference>
<name>A0A060LTI9_9BACI</name>
<evidence type="ECO:0000313" key="2">
    <source>
        <dbReference type="Proteomes" id="UP000027142"/>
    </source>
</evidence>
<proteinExistence type="predicted"/>